<reference evidence="1 2" key="1">
    <citation type="submission" date="2021-03" db="EMBL/GenBank/DDBJ databases">
        <title>Sequencing the genomes of 1000 actinobacteria strains.</title>
        <authorList>
            <person name="Klenk H.-P."/>
        </authorList>
    </citation>
    <scope>NUCLEOTIDE SEQUENCE [LARGE SCALE GENOMIC DNA]</scope>
    <source>
        <strain evidence="1 2">DSM 24221</strain>
    </source>
</reference>
<name>A0ABS4ZHJ2_9MICO</name>
<evidence type="ECO:0000313" key="2">
    <source>
        <dbReference type="Proteomes" id="UP001519362"/>
    </source>
</evidence>
<organism evidence="1 2">
    <name type="scientific">Microbacterium amylolyticum</name>
    <dbReference type="NCBI Taxonomy" id="936337"/>
    <lineage>
        <taxon>Bacteria</taxon>
        <taxon>Bacillati</taxon>
        <taxon>Actinomycetota</taxon>
        <taxon>Actinomycetes</taxon>
        <taxon>Micrococcales</taxon>
        <taxon>Microbacteriaceae</taxon>
        <taxon>Microbacterium</taxon>
    </lineage>
</organism>
<evidence type="ECO:0000313" key="1">
    <source>
        <dbReference type="EMBL" id="MBP2436749.1"/>
    </source>
</evidence>
<accession>A0ABS4ZHJ2</accession>
<keyword evidence="2" id="KW-1185">Reference proteome</keyword>
<proteinExistence type="predicted"/>
<dbReference type="RefSeq" id="WP_241244931.1">
    <property type="nucleotide sequence ID" value="NZ_CP049253.1"/>
</dbReference>
<protein>
    <recommendedName>
        <fullName evidence="3">N-acetylglutamate synthase</fullName>
    </recommendedName>
</protein>
<gene>
    <name evidence="1" type="ORF">JOF34_001335</name>
</gene>
<comment type="caution">
    <text evidence="1">The sequence shown here is derived from an EMBL/GenBank/DDBJ whole genome shotgun (WGS) entry which is preliminary data.</text>
</comment>
<dbReference type="InterPro" id="IPR058595">
    <property type="entry name" value="Avidin-like"/>
</dbReference>
<dbReference type="EMBL" id="JAGIOL010000001">
    <property type="protein sequence ID" value="MBP2436749.1"/>
    <property type="molecule type" value="Genomic_DNA"/>
</dbReference>
<evidence type="ECO:0008006" key="3">
    <source>
        <dbReference type="Google" id="ProtNLM"/>
    </source>
</evidence>
<dbReference type="Pfam" id="PF26421">
    <property type="entry name" value="Avidin_like"/>
    <property type="match status" value="1"/>
</dbReference>
<dbReference type="Proteomes" id="UP001519362">
    <property type="component" value="Unassembled WGS sequence"/>
</dbReference>
<sequence>MTGRDASPSLDGRIFVAESQAAEGGVGPETVFTYHEADGDIWATYAGGEVRRGYLVGTRQGDTLSFRYSQMNQARETASGRCTAKITATTDRRLRLEETWAWESKPGNGSSAVVELI</sequence>